<dbReference type="VEuPathDB" id="FungiDB:CC1G_05369"/>
<reference evidence="3 4" key="1">
    <citation type="journal article" date="2010" name="Proc. Natl. Acad. Sci. U.S.A.">
        <title>Insights into evolution of multicellular fungi from the assembled chromosomes of the mushroom Coprinopsis cinerea (Coprinus cinereus).</title>
        <authorList>
            <person name="Stajich J.E."/>
            <person name="Wilke S.K."/>
            <person name="Ahren D."/>
            <person name="Au C.H."/>
            <person name="Birren B.W."/>
            <person name="Borodovsky M."/>
            <person name="Burns C."/>
            <person name="Canback B."/>
            <person name="Casselton L.A."/>
            <person name="Cheng C.K."/>
            <person name="Deng J."/>
            <person name="Dietrich F.S."/>
            <person name="Fargo D.C."/>
            <person name="Farman M.L."/>
            <person name="Gathman A.C."/>
            <person name="Goldberg J."/>
            <person name="Guigo R."/>
            <person name="Hoegger P.J."/>
            <person name="Hooker J.B."/>
            <person name="Huggins A."/>
            <person name="James T.Y."/>
            <person name="Kamada T."/>
            <person name="Kilaru S."/>
            <person name="Kodira C."/>
            <person name="Kues U."/>
            <person name="Kupfer D."/>
            <person name="Kwan H.S."/>
            <person name="Lomsadze A."/>
            <person name="Li W."/>
            <person name="Lilly W.W."/>
            <person name="Ma L.J."/>
            <person name="Mackey A.J."/>
            <person name="Manning G."/>
            <person name="Martin F."/>
            <person name="Muraguchi H."/>
            <person name="Natvig D.O."/>
            <person name="Palmerini H."/>
            <person name="Ramesh M.A."/>
            <person name="Rehmeyer C.J."/>
            <person name="Roe B.A."/>
            <person name="Shenoy N."/>
            <person name="Stanke M."/>
            <person name="Ter-Hovhannisyan V."/>
            <person name="Tunlid A."/>
            <person name="Velagapudi R."/>
            <person name="Vision T.J."/>
            <person name="Zeng Q."/>
            <person name="Zolan M.E."/>
            <person name="Pukkila P.J."/>
        </authorList>
    </citation>
    <scope>NUCLEOTIDE SEQUENCE [LARGE SCALE GENOMIC DNA]</scope>
    <source>
        <strain evidence="4">Okayama-7 / 130 / ATCC MYA-4618 / FGSC 9003</strain>
    </source>
</reference>
<dbReference type="KEGG" id="cci:CC1G_05369"/>
<accession>A8NPU9</accession>
<dbReference type="Proteomes" id="UP000001861">
    <property type="component" value="Unassembled WGS sequence"/>
</dbReference>
<comment type="caution">
    <text evidence="3">The sequence shown here is derived from an EMBL/GenBank/DDBJ whole genome shotgun (WGS) entry which is preliminary data.</text>
</comment>
<feature type="chain" id="PRO_5002724757" description="Secreted protein" evidence="2">
    <location>
        <begin position="21"/>
        <end position="72"/>
    </location>
</feature>
<dbReference type="GeneID" id="6011939"/>
<organism evidence="3 4">
    <name type="scientific">Coprinopsis cinerea (strain Okayama-7 / 130 / ATCC MYA-4618 / FGSC 9003)</name>
    <name type="common">Inky cap fungus</name>
    <name type="synonym">Hormographiella aspergillata</name>
    <dbReference type="NCBI Taxonomy" id="240176"/>
    <lineage>
        <taxon>Eukaryota</taxon>
        <taxon>Fungi</taxon>
        <taxon>Dikarya</taxon>
        <taxon>Basidiomycota</taxon>
        <taxon>Agaricomycotina</taxon>
        <taxon>Agaricomycetes</taxon>
        <taxon>Agaricomycetidae</taxon>
        <taxon>Agaricales</taxon>
        <taxon>Agaricineae</taxon>
        <taxon>Psathyrellaceae</taxon>
        <taxon>Coprinopsis</taxon>
    </lineage>
</organism>
<dbReference type="InParanoid" id="A8NPU9"/>
<evidence type="ECO:0000256" key="1">
    <source>
        <dbReference type="SAM" id="MobiDB-lite"/>
    </source>
</evidence>
<proteinExistence type="predicted"/>
<gene>
    <name evidence="3" type="ORF">CC1G_05369</name>
</gene>
<feature type="region of interest" description="Disordered" evidence="1">
    <location>
        <begin position="35"/>
        <end position="72"/>
    </location>
</feature>
<protein>
    <recommendedName>
        <fullName evidence="5">Secreted protein</fullName>
    </recommendedName>
</protein>
<dbReference type="AlphaFoldDB" id="A8NPU9"/>
<dbReference type="EMBL" id="AACS02000008">
    <property type="protein sequence ID" value="EAU86375.1"/>
    <property type="molecule type" value="Genomic_DNA"/>
</dbReference>
<evidence type="ECO:0000313" key="3">
    <source>
        <dbReference type="EMBL" id="EAU86375.1"/>
    </source>
</evidence>
<keyword evidence="2" id="KW-0732">Signal</keyword>
<keyword evidence="4" id="KW-1185">Reference proteome</keyword>
<dbReference type="RefSeq" id="XP_001835407.1">
    <property type="nucleotide sequence ID" value="XM_001835355.1"/>
</dbReference>
<evidence type="ECO:0000256" key="2">
    <source>
        <dbReference type="SAM" id="SignalP"/>
    </source>
</evidence>
<feature type="signal peptide" evidence="2">
    <location>
        <begin position="1"/>
        <end position="20"/>
    </location>
</feature>
<name>A8NPU9_COPC7</name>
<evidence type="ECO:0008006" key="5">
    <source>
        <dbReference type="Google" id="ProtNLM"/>
    </source>
</evidence>
<evidence type="ECO:0000313" key="4">
    <source>
        <dbReference type="Proteomes" id="UP000001861"/>
    </source>
</evidence>
<sequence>MKSYVITAYVTILLAASVICAPVEDSIANTIISARQSKPPSWRAPDSDDTSLNITRREAQVRPPSWRESDSV</sequence>
<feature type="compositionally biased region" description="Basic and acidic residues" evidence="1">
    <location>
        <begin position="55"/>
        <end position="72"/>
    </location>
</feature>